<accession>A0A370S8Y8</accession>
<sequence length="416" mass="47313">MEVKEVLKAMEVLRKKFTSHYDQWVYLKNNSEFQFDVDHNSPIRKLYTDGISYVRGLNGALDTHYVDQSMLLDEYVDGLSSEMPDKNLYDALYIGAKADFDSNYQGNYTVEYMLKQYADQWGDIQRVKQFLAQLKRSSAYRLLRNTTPMDVIQRHAREWEQDVQLHKNLDENGLRAQLVLELKRTGFLASAETHAHEGHADIIVSRANSEGDIAGHILVVECKMWKGPAGLYAAISQVCQYATPYDDHVALVFFVRDSTFSDVCSSAATELATHEACSDVRTQSHLIEFSLALPQDTKRPIHASLLLCNLTKPRYLRSKADSAPEQLSSSGGKELNSVDVPPKTFVLDESLIGKFGYGPCKCYRCDQSGGNQESYQFKHTFEFDGFKVHRLFVQTPAWRDDEIISLLRRAESKSSD</sequence>
<protein>
    <submittedName>
        <fullName evidence="1">Uncharacterized protein</fullName>
    </submittedName>
</protein>
<comment type="caution">
    <text evidence="1">The sequence shown here is derived from an EMBL/GenBank/DDBJ whole genome shotgun (WGS) entry which is preliminary data.</text>
</comment>
<evidence type="ECO:0000313" key="1">
    <source>
        <dbReference type="EMBL" id="RDL16210.1"/>
    </source>
</evidence>
<name>A0A370S8Y8_PSEJE</name>
<dbReference type="RefSeq" id="WP_115147671.1">
    <property type="nucleotide sequence ID" value="NZ_QRAV01000014.1"/>
</dbReference>
<dbReference type="Proteomes" id="UP000255365">
    <property type="component" value="Unassembled WGS sequence"/>
</dbReference>
<organism evidence="1 2">
    <name type="scientific">Pseudomonas jessenii</name>
    <dbReference type="NCBI Taxonomy" id="77298"/>
    <lineage>
        <taxon>Bacteria</taxon>
        <taxon>Pseudomonadati</taxon>
        <taxon>Pseudomonadota</taxon>
        <taxon>Gammaproteobacteria</taxon>
        <taxon>Pseudomonadales</taxon>
        <taxon>Pseudomonadaceae</taxon>
        <taxon>Pseudomonas</taxon>
    </lineage>
</organism>
<reference evidence="1 2" key="1">
    <citation type="submission" date="2018-07" db="EMBL/GenBank/DDBJ databases">
        <title>Genome sequencing of rice bacterial endophytes.</title>
        <authorList>
            <person name="Venturi V."/>
        </authorList>
    </citation>
    <scope>NUCLEOTIDE SEQUENCE [LARGE SCALE GENOMIC DNA]</scope>
    <source>
        <strain evidence="1 2">E2333</strain>
    </source>
</reference>
<evidence type="ECO:0000313" key="2">
    <source>
        <dbReference type="Proteomes" id="UP000255365"/>
    </source>
</evidence>
<dbReference type="EMBL" id="QRAV01000014">
    <property type="protein sequence ID" value="RDL16210.1"/>
    <property type="molecule type" value="Genomic_DNA"/>
</dbReference>
<proteinExistence type="predicted"/>
<gene>
    <name evidence="1" type="ORF">DEU51_11467</name>
</gene>
<dbReference type="AlphaFoldDB" id="A0A370S8Y8"/>